<feature type="region of interest" description="Disordered" evidence="7">
    <location>
        <begin position="827"/>
        <end position="851"/>
    </location>
</feature>
<feature type="domain" description="C2H2-type" evidence="9">
    <location>
        <begin position="741"/>
        <end position="768"/>
    </location>
</feature>
<keyword evidence="5" id="KW-0862">Zinc</keyword>
<gene>
    <name evidence="11" type="ORF">EPR50_G00232300</name>
</gene>
<feature type="compositionally biased region" description="Low complexity" evidence="7">
    <location>
        <begin position="624"/>
        <end position="641"/>
    </location>
</feature>
<dbReference type="InterPro" id="IPR019176">
    <property type="entry name" value="Cytochrome_B561-rel"/>
</dbReference>
<feature type="compositionally biased region" description="Low complexity" evidence="7">
    <location>
        <begin position="1036"/>
        <end position="1045"/>
    </location>
</feature>
<feature type="domain" description="C2H2-type" evidence="9">
    <location>
        <begin position="657"/>
        <end position="684"/>
    </location>
</feature>
<evidence type="ECO:0000259" key="10">
    <source>
        <dbReference type="PROSITE" id="PS50280"/>
    </source>
</evidence>
<dbReference type="Gene3D" id="2.170.270.10">
    <property type="entry name" value="SET domain"/>
    <property type="match status" value="1"/>
</dbReference>
<feature type="domain" description="C2H2-type" evidence="9">
    <location>
        <begin position="713"/>
        <end position="740"/>
    </location>
</feature>
<dbReference type="EMBL" id="SCKG01000023">
    <property type="protein sequence ID" value="TDG96782.1"/>
    <property type="molecule type" value="Genomic_DNA"/>
</dbReference>
<dbReference type="Pfam" id="PF18445">
    <property type="entry name" value="Zn_ribbon_PRDM4"/>
    <property type="match status" value="1"/>
</dbReference>
<evidence type="ECO:0000256" key="1">
    <source>
        <dbReference type="ARBA" id="ARBA00015032"/>
    </source>
</evidence>
<evidence type="ECO:0000256" key="4">
    <source>
        <dbReference type="ARBA" id="ARBA00022771"/>
    </source>
</evidence>
<feature type="compositionally biased region" description="Acidic residues" evidence="7">
    <location>
        <begin position="833"/>
        <end position="851"/>
    </location>
</feature>
<dbReference type="STRING" id="8167.A0A484C458"/>
<evidence type="ECO:0000313" key="11">
    <source>
        <dbReference type="EMBL" id="TDG96782.1"/>
    </source>
</evidence>
<comment type="caution">
    <text evidence="11">The sequence shown here is derived from an EMBL/GenBank/DDBJ whole genome shotgun (WGS) entry which is preliminary data.</text>
</comment>
<dbReference type="PANTHER" id="PTHR21780:SF0">
    <property type="entry name" value="TRANSMEMBRANE PROTEIN 209"/>
    <property type="match status" value="1"/>
</dbReference>
<protein>
    <recommendedName>
        <fullName evidence="1">Transmembrane protein 209</fullName>
    </recommendedName>
</protein>
<feature type="compositionally biased region" description="Polar residues" evidence="7">
    <location>
        <begin position="1121"/>
        <end position="1134"/>
    </location>
</feature>
<evidence type="ECO:0000256" key="5">
    <source>
        <dbReference type="ARBA" id="ARBA00022833"/>
    </source>
</evidence>
<evidence type="ECO:0000256" key="2">
    <source>
        <dbReference type="ARBA" id="ARBA00022723"/>
    </source>
</evidence>
<dbReference type="InterPro" id="IPR036236">
    <property type="entry name" value="Znf_C2H2_sf"/>
</dbReference>
<keyword evidence="8" id="KW-0472">Membrane</keyword>
<evidence type="ECO:0000256" key="3">
    <source>
        <dbReference type="ARBA" id="ARBA00022737"/>
    </source>
</evidence>
<feature type="compositionally biased region" description="Polar residues" evidence="7">
    <location>
        <begin position="996"/>
        <end position="1022"/>
    </location>
</feature>
<feature type="region of interest" description="Disordered" evidence="7">
    <location>
        <begin position="983"/>
        <end position="1045"/>
    </location>
</feature>
<dbReference type="InterPro" id="IPR046341">
    <property type="entry name" value="SET_dom_sf"/>
</dbReference>
<feature type="region of interest" description="Disordered" evidence="7">
    <location>
        <begin position="127"/>
        <end position="150"/>
    </location>
</feature>
<feature type="domain" description="SET" evidence="10">
    <location>
        <begin position="395"/>
        <end position="512"/>
    </location>
</feature>
<keyword evidence="8" id="KW-1133">Transmembrane helix</keyword>
<dbReference type="PROSITE" id="PS50157">
    <property type="entry name" value="ZINC_FINGER_C2H2_2"/>
    <property type="match status" value="6"/>
</dbReference>
<evidence type="ECO:0000256" key="6">
    <source>
        <dbReference type="PROSITE-ProRule" id="PRU00042"/>
    </source>
</evidence>
<evidence type="ECO:0000256" key="7">
    <source>
        <dbReference type="SAM" id="MobiDB-lite"/>
    </source>
</evidence>
<dbReference type="CDD" id="cd19189">
    <property type="entry name" value="PR-SET_PRDM4"/>
    <property type="match status" value="1"/>
</dbReference>
<evidence type="ECO:0000256" key="8">
    <source>
        <dbReference type="SAM" id="Phobius"/>
    </source>
</evidence>
<feature type="domain" description="C2H2-type" evidence="9">
    <location>
        <begin position="769"/>
        <end position="796"/>
    </location>
</feature>
<feature type="compositionally biased region" description="Low complexity" evidence="7">
    <location>
        <begin position="547"/>
        <end position="594"/>
    </location>
</feature>
<dbReference type="GO" id="GO:0016020">
    <property type="term" value="C:membrane"/>
    <property type="evidence" value="ECO:0007669"/>
    <property type="project" value="TreeGrafter"/>
</dbReference>
<dbReference type="InterPro" id="IPR001214">
    <property type="entry name" value="SET_dom"/>
</dbReference>
<feature type="transmembrane region" description="Helical" evidence="8">
    <location>
        <begin position="932"/>
        <end position="951"/>
    </location>
</feature>
<feature type="domain" description="C2H2-type" evidence="9">
    <location>
        <begin position="797"/>
        <end position="824"/>
    </location>
</feature>
<dbReference type="SUPFAM" id="SSF57667">
    <property type="entry name" value="beta-beta-alpha zinc fingers"/>
    <property type="match status" value="3"/>
</dbReference>
<name>A0A484C458_PERFV</name>
<dbReference type="InterPro" id="IPR044404">
    <property type="entry name" value="PRDM4_PR/SET"/>
</dbReference>
<dbReference type="InterPro" id="IPR041493">
    <property type="entry name" value="PRDM4_Znf"/>
</dbReference>
<dbReference type="FunFam" id="3.30.160.60:FF:000624">
    <property type="entry name" value="zinc finger protein 697"/>
    <property type="match status" value="1"/>
</dbReference>
<dbReference type="Proteomes" id="UP000295070">
    <property type="component" value="Chromosome 23"/>
</dbReference>
<keyword evidence="4 6" id="KW-0863">Zinc-finger</keyword>
<feature type="compositionally biased region" description="Low complexity" evidence="7">
    <location>
        <begin position="1062"/>
        <end position="1074"/>
    </location>
</feature>
<feature type="region of interest" description="Disordered" evidence="7">
    <location>
        <begin position="543"/>
        <end position="650"/>
    </location>
</feature>
<keyword evidence="8" id="KW-0812">Transmembrane</keyword>
<keyword evidence="3" id="KW-0677">Repeat</keyword>
<reference evidence="11 12" key="1">
    <citation type="submission" date="2019-01" db="EMBL/GenBank/DDBJ databases">
        <title>A chromosome-scale genome assembly of the yellow perch, Perca flavescens.</title>
        <authorList>
            <person name="Feron R."/>
            <person name="Morvezen R."/>
            <person name="Bestin A."/>
            <person name="Haffray P."/>
            <person name="Klopp C."/>
            <person name="Zahm M."/>
            <person name="Cabau C."/>
            <person name="Roques C."/>
            <person name="Donnadieu C."/>
            <person name="Bouchez O."/>
            <person name="Christie M."/>
            <person name="Larson W."/>
            <person name="Guiguen Y."/>
        </authorList>
    </citation>
    <scope>NUCLEOTIDE SEQUENCE [LARGE SCALE GENOMIC DNA]</scope>
    <source>
        <strain evidence="11">YP-PL-M2</strain>
        <tissue evidence="11">Blood</tissue>
    </source>
</reference>
<dbReference type="InterPro" id="IPR013087">
    <property type="entry name" value="Znf_C2H2_type"/>
</dbReference>
<dbReference type="GO" id="GO:0008270">
    <property type="term" value="F:zinc ion binding"/>
    <property type="evidence" value="ECO:0007669"/>
    <property type="project" value="UniProtKB-KW"/>
</dbReference>
<feature type="compositionally biased region" description="Polar residues" evidence="7">
    <location>
        <begin position="1086"/>
        <end position="1095"/>
    </location>
</feature>
<dbReference type="Pfam" id="PF09786">
    <property type="entry name" value="CytochromB561_N"/>
    <property type="match status" value="1"/>
</dbReference>
<feature type="transmembrane region" description="Helical" evidence="8">
    <location>
        <begin position="896"/>
        <end position="912"/>
    </location>
</feature>
<dbReference type="PANTHER" id="PTHR21780">
    <property type="entry name" value="TRANSMEMBRANE PROTEIN 209"/>
    <property type="match status" value="1"/>
</dbReference>
<dbReference type="SMART" id="SM00355">
    <property type="entry name" value="ZnF_C2H2"/>
    <property type="match status" value="6"/>
</dbReference>
<keyword evidence="2" id="KW-0479">Metal-binding</keyword>
<feature type="region of interest" description="Disordered" evidence="7">
    <location>
        <begin position="1113"/>
        <end position="1134"/>
    </location>
</feature>
<dbReference type="Pfam" id="PF00096">
    <property type="entry name" value="zf-C2H2"/>
    <property type="match status" value="4"/>
</dbReference>
<evidence type="ECO:0000313" key="12">
    <source>
        <dbReference type="Proteomes" id="UP000295070"/>
    </source>
</evidence>
<dbReference type="Gene3D" id="3.30.160.60">
    <property type="entry name" value="Classic Zinc Finger"/>
    <property type="match status" value="5"/>
</dbReference>
<dbReference type="Pfam" id="PF21549">
    <property type="entry name" value="PRDM2_PR"/>
    <property type="match status" value="1"/>
</dbReference>
<accession>A0A484C458</accession>
<dbReference type="PROSITE" id="PS00028">
    <property type="entry name" value="ZINC_FINGER_C2H2_1"/>
    <property type="match status" value="5"/>
</dbReference>
<dbReference type="SUPFAM" id="SSF81995">
    <property type="entry name" value="beta-sandwich domain of Sec23/24"/>
    <property type="match status" value="1"/>
</dbReference>
<evidence type="ECO:0000259" key="9">
    <source>
        <dbReference type="PROSITE" id="PS50157"/>
    </source>
</evidence>
<dbReference type="PROSITE" id="PS50280">
    <property type="entry name" value="SET"/>
    <property type="match status" value="1"/>
</dbReference>
<proteinExistence type="predicted"/>
<keyword evidence="12" id="KW-1185">Reference proteome</keyword>
<sequence length="1426" mass="158250">MNDMNLSPVGMDQLSVPSVSASHLGLPTSPTHNPIPTPGMPVAIPSLGPSLGSLPSALSLMLPMGPLSDRGVMCGLPERNYSLPPPPYPHLESSYFRHILPGILSYLADRPPPQYIHPSSLNMDGTLSVASNNPSGLDPYSGPGGPLEQGLVPMDSRQVSGQGDLHQTGAHELDSAGLAMESRVSSPMSPDRMGEELATMDGVGVVAVSDTQQQLGGGRQPQPHDSLTGVDSSGGVMPLHGPSVLELPVVMEPDHMGGRVGNAGGGGAGGLGEQLHTNGELNSGVVSVVLTGSMASQGQLEPVSLHGHSGMGLEAVNVSPITAEVSLGPENSLVLVNSTLQLEDSTSNKENMVTAYTIWCTLCERSYTSDCPEHGPVTFIPDAPIQSRARLSLPRPLCLRISVADEPLGVFPRDVIPPRTCFGPMVGQHCSNVDLSDWPEKDTPQIWKMYHNNVLEFYIVTTDENECNWMMFVRKARTREEQNLVAYPANGKLFFCTTTEIHPDQELLFYYSRDYCRLMGVPQVPEGQICQCGKECSFSELKSHLGSHNSNHSHNQPPHSHSPSQQDHSQQQQQPQQQQQQQQQQEQQPQQQQHTHQEEKLTNGNSSSSSSPWLCHAHAAGQTNSDNNSSSRASSNRNSNNVISRAKGQGHVREKKFKCSMCSRAFITSTKLNVHFMGHVGMKPHKCEYCSKAFSDPSNLRMHLKIHTGQKNYRCTVCEKSFTQKSHVASHMLIHTGAEKLKCDLCDRAFIRKHDLKQHMFSHTHERRIQCPKCNKHFLKTNHLKKHMNSHEGRRDFVCEKCNKAFLTKYHLTRHLKICKGPKMERVSRKEQELDDEEEDEEEEEEEEEDDALRLSFTLACLKRIENIMLTPAKDGMPSMIDRALRMRREEQARQVVLAWAVLNVSLAGMIYTEMSGKLLSRYYNITYWPIWYIELVLASLFSLNALFDFWKYFKYTMSPSTIAVSPEQHQLLGLRNTSIHACSPQKPEKKETPVPAQSSPLQGQSVLSFSPSRPATTSPKFSPSCVPGYSPPLSSPSTPSSAGGPFSPTVAFGKVLNYSPSPGSSPYPSSIGPAEGSSLRARYRTSPSVFNSPGSKEDCMQDLKSLERFLRTEEERSHRSQLGSPESVSPSHSPTFWNYNRSVGDYAQSLRKFLYQPACRSQAPSAHKDETDLGSKQAAEEVWARITTSRPVVDRIDSWTAKLRNWISDTILVPLVKEMDSVNSQLRRMGCPELQIGEASISSLKQAAVMKASSIPTMNSIVQYLDITPNQEYLVDRLKELAHSGCMSSFRWNGGGDLKNRKWDTDLPTDCAILMHMFCTYLDSRLPPHPKYPDGKTFTSQHFSHTPDKPDVTKESLFCVHQSSTTPPHYQLIYQGHIYSLPKGRNNLFHTILMFLFVIKTKESGMLGRVNLGLSGVNILWIFEN</sequence>
<organism evidence="11 12">
    <name type="scientific">Perca flavescens</name>
    <name type="common">American yellow perch</name>
    <name type="synonym">Morone flavescens</name>
    <dbReference type="NCBI Taxonomy" id="8167"/>
    <lineage>
        <taxon>Eukaryota</taxon>
        <taxon>Metazoa</taxon>
        <taxon>Chordata</taxon>
        <taxon>Craniata</taxon>
        <taxon>Vertebrata</taxon>
        <taxon>Euteleostomi</taxon>
        <taxon>Actinopterygii</taxon>
        <taxon>Neopterygii</taxon>
        <taxon>Teleostei</taxon>
        <taxon>Neoteleostei</taxon>
        <taxon>Acanthomorphata</taxon>
        <taxon>Eupercaria</taxon>
        <taxon>Perciformes</taxon>
        <taxon>Percoidei</taxon>
        <taxon>Percidae</taxon>
        <taxon>Percinae</taxon>
        <taxon>Perca</taxon>
    </lineage>
</organism>
<feature type="region of interest" description="Disordered" evidence="7">
    <location>
        <begin position="1062"/>
        <end position="1099"/>
    </location>
</feature>
<feature type="domain" description="C2H2-type" evidence="9">
    <location>
        <begin position="685"/>
        <end position="712"/>
    </location>
</feature>
<dbReference type="FunFam" id="3.30.160.60:FF:000616">
    <property type="entry name" value="PR domain zinc finger protein 13"/>
    <property type="match status" value="1"/>
</dbReference>